<keyword evidence="2" id="KW-1185">Reference proteome</keyword>
<protein>
    <recommendedName>
        <fullName evidence="3">WXG100 family type VII secretion target</fullName>
    </recommendedName>
</protein>
<dbReference type="Gene3D" id="1.10.287.1060">
    <property type="entry name" value="ESAT-6-like"/>
    <property type="match status" value="1"/>
</dbReference>
<evidence type="ECO:0000313" key="2">
    <source>
        <dbReference type="Proteomes" id="UP000570678"/>
    </source>
</evidence>
<proteinExistence type="predicted"/>
<evidence type="ECO:0008006" key="3">
    <source>
        <dbReference type="Google" id="ProtNLM"/>
    </source>
</evidence>
<dbReference type="InterPro" id="IPR036689">
    <property type="entry name" value="ESAT-6-like_sf"/>
</dbReference>
<dbReference type="Proteomes" id="UP000570678">
    <property type="component" value="Unassembled WGS sequence"/>
</dbReference>
<sequence length="95" mass="10559">MTMDYQGSIGAQLVEEMNEYYKALNTHHDNFISAKNELINVAWEDNSSSEAFAAKAHELELAMDDTHLKLAKLRDAIEAAFGNAGAADKMVYNSF</sequence>
<evidence type="ECO:0000313" key="1">
    <source>
        <dbReference type="EMBL" id="NKY58351.1"/>
    </source>
</evidence>
<name>A0A846YKR2_9NOCA</name>
<dbReference type="SUPFAM" id="SSF140453">
    <property type="entry name" value="EsxAB dimer-like"/>
    <property type="match status" value="1"/>
</dbReference>
<organism evidence="1 2">
    <name type="scientific">Nocardia flavorosea</name>
    <dbReference type="NCBI Taxonomy" id="53429"/>
    <lineage>
        <taxon>Bacteria</taxon>
        <taxon>Bacillati</taxon>
        <taxon>Actinomycetota</taxon>
        <taxon>Actinomycetes</taxon>
        <taxon>Mycobacteriales</taxon>
        <taxon>Nocardiaceae</taxon>
        <taxon>Nocardia</taxon>
    </lineage>
</organism>
<accession>A0A846YKR2</accession>
<dbReference type="RefSeq" id="WP_062979515.1">
    <property type="nucleotide sequence ID" value="NZ_JAAXOT010000010.1"/>
</dbReference>
<gene>
    <name evidence="1" type="ORF">HGA15_19845</name>
</gene>
<comment type="caution">
    <text evidence="1">The sequence shown here is derived from an EMBL/GenBank/DDBJ whole genome shotgun (WGS) entry which is preliminary data.</text>
</comment>
<reference evidence="1 2" key="1">
    <citation type="submission" date="2020-04" db="EMBL/GenBank/DDBJ databases">
        <title>MicrobeNet Type strains.</title>
        <authorList>
            <person name="Nicholson A.C."/>
        </authorList>
    </citation>
    <scope>NUCLEOTIDE SEQUENCE [LARGE SCALE GENOMIC DNA]</scope>
    <source>
        <strain evidence="1 2">JCM 3332</strain>
    </source>
</reference>
<dbReference type="AlphaFoldDB" id="A0A846YKR2"/>
<dbReference type="EMBL" id="JAAXOT010000010">
    <property type="protein sequence ID" value="NKY58351.1"/>
    <property type="molecule type" value="Genomic_DNA"/>
</dbReference>